<reference evidence="1" key="1">
    <citation type="journal article" date="2019" name="MBio">
        <title>Virus Genomes from Deep Sea Sediments Expand the Ocean Megavirome and Support Independent Origins of Viral Gigantism.</title>
        <authorList>
            <person name="Backstrom D."/>
            <person name="Yutin N."/>
            <person name="Jorgensen S.L."/>
            <person name="Dharamshi J."/>
            <person name="Homa F."/>
            <person name="Zaremba-Niedwiedzka K."/>
            <person name="Spang A."/>
            <person name="Wolf Y.I."/>
            <person name="Koonin E.V."/>
            <person name="Ettema T.J."/>
        </authorList>
    </citation>
    <scope>NUCLEOTIDE SEQUENCE</scope>
</reference>
<dbReference type="EMBL" id="MK500334">
    <property type="protein sequence ID" value="QBK86233.1"/>
    <property type="molecule type" value="Genomic_DNA"/>
</dbReference>
<evidence type="ECO:0000313" key="1">
    <source>
        <dbReference type="EMBL" id="QBK86233.1"/>
    </source>
</evidence>
<accession>A0A481YSI4</accession>
<proteinExistence type="predicted"/>
<sequence>MVSWVSIAKEGERKQNHKKYFSDNVLKNMPIIVLKFNCPFKKNQTYHLPQYNCTWRFLGIDEQFRKYMWFGETQVENNGNVTTTIYYTKPKDHKK</sequence>
<gene>
    <name evidence="1" type="ORF">LCMAC102_00270</name>
</gene>
<protein>
    <submittedName>
        <fullName evidence="1">Uncharacterized protein</fullName>
    </submittedName>
</protein>
<organism evidence="1">
    <name type="scientific">Marseillevirus LCMAC102</name>
    <dbReference type="NCBI Taxonomy" id="2506603"/>
    <lineage>
        <taxon>Viruses</taxon>
        <taxon>Varidnaviria</taxon>
        <taxon>Bamfordvirae</taxon>
        <taxon>Nucleocytoviricota</taxon>
        <taxon>Megaviricetes</taxon>
        <taxon>Pimascovirales</taxon>
        <taxon>Pimascovirales incertae sedis</taxon>
        <taxon>Marseilleviridae</taxon>
    </lineage>
</organism>
<name>A0A481YSI4_9VIRU</name>